<dbReference type="NCBIfam" id="TIGR00512">
    <property type="entry name" value="salvage_mtnA"/>
    <property type="match status" value="1"/>
</dbReference>
<dbReference type="GO" id="GO:0005737">
    <property type="term" value="C:cytoplasm"/>
    <property type="evidence" value="ECO:0007669"/>
    <property type="project" value="UniProtKB-SubCell"/>
</dbReference>
<dbReference type="InterPro" id="IPR042529">
    <property type="entry name" value="IF_2B-like_C"/>
</dbReference>
<feature type="active site" description="Proton donor" evidence="6">
    <location>
        <position position="256"/>
    </location>
</feature>
<accession>A0A2P2HXP3</accession>
<evidence type="ECO:0000256" key="4">
    <source>
        <dbReference type="ARBA" id="ARBA00023235"/>
    </source>
</evidence>
<evidence type="ECO:0000256" key="5">
    <source>
        <dbReference type="ARBA" id="ARBA00023242"/>
    </source>
</evidence>
<comment type="subcellular location">
    <subcellularLocation>
        <location evidence="6">Cytoplasm</location>
    </subcellularLocation>
    <subcellularLocation>
        <location evidence="6">Nucleus</location>
    </subcellularLocation>
</comment>
<dbReference type="InterPro" id="IPR005251">
    <property type="entry name" value="IF-M1Pi"/>
</dbReference>
<dbReference type="EC" id="5.3.1.23" evidence="6"/>
<comment type="catalytic activity">
    <reaction evidence="6">
        <text>5-(methylsulfanyl)-alpha-D-ribose 1-phosphate = 5-(methylsulfanyl)-D-ribulose 1-phosphate</text>
        <dbReference type="Rhea" id="RHEA:19989"/>
        <dbReference type="ChEBI" id="CHEBI:58533"/>
        <dbReference type="ChEBI" id="CHEBI:58548"/>
        <dbReference type="EC" id="5.3.1.23"/>
    </reaction>
</comment>
<evidence type="ECO:0000256" key="1">
    <source>
        <dbReference type="ARBA" id="ARBA00022490"/>
    </source>
</evidence>
<dbReference type="Pfam" id="PF01008">
    <property type="entry name" value="IF-2B"/>
    <property type="match status" value="1"/>
</dbReference>
<evidence type="ECO:0000256" key="3">
    <source>
        <dbReference type="ARBA" id="ARBA00023167"/>
    </source>
</evidence>
<sequence length="366" mass="39396">MSQLEAIVWKDGQLKILDQLLLPTKSVHLRIETVQQGWQAIQKMQVRGAPAIAIVGCLSIAAELQATLGDESPGAQHPDCESLHNYVSFSLAHLVTARPTAVNMRTEADALTKYSSSVRNTCTVAEMKVKLIEWCKNLLAEDVATNKRLGDHGMQSILDDAQKESREKVTLVTICNTGSLATAGYGTALGVVRSLHAKEKLGGLFMLETRPYMQGARLTAFEAVVENWPNSTLVCDGAVGALLNTHKVDAAVVGADRVAANGDTANKIGTYQLAVLCAAHKVPFYVCTTATSIDMTLESGAAIPIEHRPQEEMTRVAGHRVAAPGIKCWNPAFDVTPARLITGGIVTEFGVFRPDQLKEAMASHNK</sequence>
<reference evidence="8" key="1">
    <citation type="submission" date="2017-11" db="EMBL/GenBank/DDBJ databases">
        <title>The sensing device of the deep-sea amphipod.</title>
        <authorList>
            <person name="Kobayashi H."/>
            <person name="Nagahama T."/>
            <person name="Arai W."/>
            <person name="Sasagawa Y."/>
            <person name="Umeda M."/>
            <person name="Hayashi T."/>
            <person name="Nikaido I."/>
            <person name="Watanabe H."/>
            <person name="Oguri K."/>
            <person name="Kitazato H."/>
            <person name="Fujioka K."/>
            <person name="Kido Y."/>
            <person name="Takami H."/>
        </authorList>
    </citation>
    <scope>NUCLEOTIDE SEQUENCE</scope>
    <source>
        <tissue evidence="8">Whole body</tissue>
    </source>
</reference>
<keyword evidence="1 6" id="KW-0963">Cytoplasm</keyword>
<keyword evidence="4 6" id="KW-0413">Isomerase</keyword>
<dbReference type="GO" id="GO:0046523">
    <property type="term" value="F:S-methyl-5-thioribose-1-phosphate isomerase activity"/>
    <property type="evidence" value="ECO:0007669"/>
    <property type="project" value="UniProtKB-UniRule"/>
</dbReference>
<dbReference type="Gene3D" id="3.40.50.10470">
    <property type="entry name" value="Translation initiation factor eif-2b, domain 2"/>
    <property type="match status" value="1"/>
</dbReference>
<name>A0A2P2HXP3_9CRUS</name>
<keyword evidence="5 6" id="KW-0539">Nucleus</keyword>
<dbReference type="UniPathway" id="UPA00904">
    <property type="reaction ID" value="UER00874"/>
</dbReference>
<organism evidence="7">
    <name type="scientific">Hirondellea gigas</name>
    <dbReference type="NCBI Taxonomy" id="1518452"/>
    <lineage>
        <taxon>Eukaryota</taxon>
        <taxon>Metazoa</taxon>
        <taxon>Ecdysozoa</taxon>
        <taxon>Arthropoda</taxon>
        <taxon>Crustacea</taxon>
        <taxon>Multicrustacea</taxon>
        <taxon>Malacostraca</taxon>
        <taxon>Eumalacostraca</taxon>
        <taxon>Peracarida</taxon>
        <taxon>Amphipoda</taxon>
        <taxon>Amphilochidea</taxon>
        <taxon>Lysianassida</taxon>
        <taxon>Lysianassidira</taxon>
        <taxon>Lysianassoidea</taxon>
        <taxon>Lysianassidae</taxon>
        <taxon>Hirondellea</taxon>
    </lineage>
</organism>
<dbReference type="Gene3D" id="1.20.120.420">
    <property type="entry name" value="translation initiation factor eif-2b, domain 1"/>
    <property type="match status" value="1"/>
</dbReference>
<comment type="function">
    <text evidence="6">Catalyzes the interconversion of methylthioribose-1-phosphate (MTR-1-P) into methylthioribulose-1-phosphate (MTRu-1-P).</text>
</comment>
<reference evidence="7" key="2">
    <citation type="journal article" date="2018" name="Biosci. Biotechnol. Biochem.">
        <title>Polysaccharide hydrolase of the hadal zone amphipods Hirondellea gigas.</title>
        <authorList>
            <person name="Kobayashi H."/>
            <person name="Nagahama T."/>
            <person name="Arai W."/>
            <person name="Sasagawa Y."/>
            <person name="Umeda M."/>
            <person name="Hayashi T."/>
            <person name="Nikaido I."/>
            <person name="Watanabe H."/>
            <person name="Oguri K."/>
            <person name="Kitazato H."/>
            <person name="Fujioka K."/>
            <person name="Kido Y."/>
            <person name="Takami H."/>
        </authorList>
    </citation>
    <scope>NUCLEOTIDE SEQUENCE</scope>
    <source>
        <tissue evidence="7">Whole body</tissue>
    </source>
</reference>
<feature type="site" description="Transition state stabilizer" evidence="6">
    <location>
        <position position="175"/>
    </location>
</feature>
<evidence type="ECO:0000313" key="7">
    <source>
        <dbReference type="EMBL" id="LAB66532.1"/>
    </source>
</evidence>
<dbReference type="SUPFAM" id="SSF100950">
    <property type="entry name" value="NagB/RpiA/CoA transferase-like"/>
    <property type="match status" value="1"/>
</dbReference>
<dbReference type="InterPro" id="IPR037171">
    <property type="entry name" value="NagB/RpiA_transferase-like"/>
</dbReference>
<dbReference type="NCBIfam" id="TIGR00524">
    <property type="entry name" value="eIF-2B_rel"/>
    <property type="match status" value="1"/>
</dbReference>
<keyword evidence="3 6" id="KW-0486">Methionine biosynthesis</keyword>
<dbReference type="NCBIfam" id="NF004326">
    <property type="entry name" value="PRK05720.1"/>
    <property type="match status" value="1"/>
</dbReference>
<dbReference type="AlphaFoldDB" id="A0A2P2HXP3"/>
<comment type="pathway">
    <text evidence="6">Amino-acid biosynthesis; L-methionine biosynthesis via salvage pathway; L-methionine from S-methyl-5-thio-alpha-D-ribose 1-phosphate: step 1/6.</text>
</comment>
<dbReference type="InterPro" id="IPR027363">
    <property type="entry name" value="M1Pi_N"/>
</dbReference>
<dbReference type="GO" id="GO:0019509">
    <property type="term" value="P:L-methionine salvage from methylthioadenosine"/>
    <property type="evidence" value="ECO:0007669"/>
    <property type="project" value="UniProtKB-UniRule"/>
</dbReference>
<dbReference type="EMBL" id="IACT01000818">
    <property type="protein sequence ID" value="LAC20197.1"/>
    <property type="molecule type" value="mRNA"/>
</dbReference>
<comment type="similarity">
    <text evidence="6">Belongs to the eIF-2B alpha/beta/delta subunits family. MtnA subfamily.</text>
</comment>
<dbReference type="FunFam" id="3.40.50.10470:FF:000003">
    <property type="entry name" value="Methylthioribose-1-phosphate isomerase"/>
    <property type="match status" value="1"/>
</dbReference>
<protein>
    <recommendedName>
        <fullName evidence="6">Methylthioribose-1-phosphate isomerase</fullName>
        <shortName evidence="6">M1Pi</shortName>
        <shortName evidence="6">MTR-1-P isomerase</shortName>
        <ecNumber evidence="6">5.3.1.23</ecNumber>
    </recommendedName>
    <alternativeName>
        <fullName evidence="6">S-methyl-5-thioribose-1-phosphate isomerase</fullName>
    </alternativeName>
    <alternativeName>
        <fullName evidence="6">Translation initiation factor eIF-2B subunit alpha/beta/delta-like protein</fullName>
    </alternativeName>
</protein>
<evidence type="ECO:0000256" key="2">
    <source>
        <dbReference type="ARBA" id="ARBA00022605"/>
    </source>
</evidence>
<dbReference type="GO" id="GO:0005634">
    <property type="term" value="C:nucleus"/>
    <property type="evidence" value="ECO:0007669"/>
    <property type="project" value="UniProtKB-SubCell"/>
</dbReference>
<proteinExistence type="evidence at transcript level"/>
<evidence type="ECO:0000313" key="8">
    <source>
        <dbReference type="EMBL" id="LAC20197.1"/>
    </source>
</evidence>
<dbReference type="InterPro" id="IPR011559">
    <property type="entry name" value="Initiation_fac_2B_a/b/d"/>
</dbReference>
<evidence type="ECO:0000256" key="6">
    <source>
        <dbReference type="HAMAP-Rule" id="MF_03119"/>
    </source>
</evidence>
<keyword evidence="2 6" id="KW-0028">Amino-acid biosynthesis</keyword>
<dbReference type="HAMAP" id="MF_01678">
    <property type="entry name" value="Salvage_MtnA"/>
    <property type="match status" value="1"/>
</dbReference>
<dbReference type="PANTHER" id="PTHR43475">
    <property type="entry name" value="METHYLTHIORIBOSE-1-PHOSPHATE ISOMERASE"/>
    <property type="match status" value="1"/>
</dbReference>
<dbReference type="FunFam" id="1.20.120.420:FF:000003">
    <property type="entry name" value="Methylthioribose-1-phosphate isomerase"/>
    <property type="match status" value="1"/>
</dbReference>
<dbReference type="PANTHER" id="PTHR43475:SF1">
    <property type="entry name" value="METHYLTHIORIBOSE-1-PHOSPHATE ISOMERASE"/>
    <property type="match status" value="1"/>
</dbReference>
<dbReference type="EMBL" id="IACF01000779">
    <property type="protein sequence ID" value="LAB66532.1"/>
    <property type="molecule type" value="mRNA"/>
</dbReference>
<dbReference type="InterPro" id="IPR000649">
    <property type="entry name" value="IF-2B-related"/>
</dbReference>